<keyword evidence="2" id="KW-1185">Reference proteome</keyword>
<evidence type="ECO:0000313" key="1">
    <source>
        <dbReference type="EMBL" id="RUQ31971.1"/>
    </source>
</evidence>
<reference evidence="1 2" key="1">
    <citation type="submission" date="2018-12" db="EMBL/GenBank/DDBJ databases">
        <title>Bacillus chawlae sp. nov., Bacillus glennii sp. nov., and Bacillus saganii sp. nov. Isolated from the Vehicle Assembly Building at Kennedy Space Center where the Viking Spacecraft were Assembled.</title>
        <authorList>
            <person name="Seuylemezian A."/>
            <person name="Vaishampayan P."/>
        </authorList>
    </citation>
    <scope>NUCLEOTIDE SEQUENCE [LARGE SCALE GENOMIC DNA]</scope>
    <source>
        <strain evidence="1 2">L5</strain>
    </source>
</reference>
<comment type="caution">
    <text evidence="1">The sequence shown here is derived from an EMBL/GenBank/DDBJ whole genome shotgun (WGS) entry which is preliminary data.</text>
</comment>
<evidence type="ECO:0000313" key="2">
    <source>
        <dbReference type="Proteomes" id="UP000267430"/>
    </source>
</evidence>
<dbReference type="Proteomes" id="UP000267430">
    <property type="component" value="Unassembled WGS sequence"/>
</dbReference>
<dbReference type="RefSeq" id="WP_126863371.1">
    <property type="nucleotide sequence ID" value="NZ_JAUSTX010000016.1"/>
</dbReference>
<sequence>MNWKTLLLGAVAGFAAGYAGKQIWEQSGNPSPEKVLENVKSAVKKDGKIYGSWILMKPETYEKFDLDYQVYRGGITRHNEGKREQFEFVADASTGTVIDFTHKNI</sequence>
<dbReference type="OrthoDB" id="2989832at2"/>
<name>A0A3S0U7W2_9BACI</name>
<organism evidence="1 2">
    <name type="scientific">Peribacillus cavernae</name>
    <dbReference type="NCBI Taxonomy" id="1674310"/>
    <lineage>
        <taxon>Bacteria</taxon>
        <taxon>Bacillati</taxon>
        <taxon>Bacillota</taxon>
        <taxon>Bacilli</taxon>
        <taxon>Bacillales</taxon>
        <taxon>Bacillaceae</taxon>
        <taxon>Peribacillus</taxon>
    </lineage>
</organism>
<proteinExistence type="predicted"/>
<gene>
    <name evidence="1" type="ORF">ELQ35_03075</name>
</gene>
<dbReference type="AlphaFoldDB" id="A0A3S0U7W2"/>
<dbReference type="EMBL" id="RYZZ01000004">
    <property type="protein sequence ID" value="RUQ31971.1"/>
    <property type="molecule type" value="Genomic_DNA"/>
</dbReference>
<protein>
    <submittedName>
        <fullName evidence="1">Uncharacterized protein</fullName>
    </submittedName>
</protein>
<accession>A0A3S0U7W2</accession>